<keyword evidence="10" id="KW-1185">Reference proteome</keyword>
<dbReference type="GO" id="GO:0003735">
    <property type="term" value="F:structural constituent of ribosome"/>
    <property type="evidence" value="ECO:0007669"/>
    <property type="project" value="InterPro"/>
</dbReference>
<comment type="similarity">
    <text evidence="2">Belongs to the mitochondrion-specific ribosomal protein mL52 family.</text>
</comment>
<accession>A0AAV7DGR4</accession>
<evidence type="ECO:0000256" key="3">
    <source>
        <dbReference type="ARBA" id="ARBA00022946"/>
    </source>
</evidence>
<dbReference type="Proteomes" id="UP000824782">
    <property type="component" value="Unassembled WGS sequence"/>
</dbReference>
<keyword evidence="4" id="KW-0689">Ribosomal protein</keyword>
<evidence type="ECO:0000256" key="1">
    <source>
        <dbReference type="ARBA" id="ARBA00004173"/>
    </source>
</evidence>
<organism evidence="9 10">
    <name type="scientific">Engystomops pustulosus</name>
    <name type="common">Tungara frog</name>
    <name type="synonym">Physalaemus pustulosus</name>
    <dbReference type="NCBI Taxonomy" id="76066"/>
    <lineage>
        <taxon>Eukaryota</taxon>
        <taxon>Metazoa</taxon>
        <taxon>Chordata</taxon>
        <taxon>Craniata</taxon>
        <taxon>Vertebrata</taxon>
        <taxon>Euteleostomi</taxon>
        <taxon>Amphibia</taxon>
        <taxon>Batrachia</taxon>
        <taxon>Anura</taxon>
        <taxon>Neobatrachia</taxon>
        <taxon>Hyloidea</taxon>
        <taxon>Leptodactylidae</taxon>
        <taxon>Leiuperinae</taxon>
        <taxon>Engystomops</taxon>
    </lineage>
</organism>
<evidence type="ECO:0000256" key="7">
    <source>
        <dbReference type="ARBA" id="ARBA00035181"/>
    </source>
</evidence>
<dbReference type="Pfam" id="PF18699">
    <property type="entry name" value="MRPL52"/>
    <property type="match status" value="1"/>
</dbReference>
<evidence type="ECO:0000313" key="10">
    <source>
        <dbReference type="Proteomes" id="UP000824782"/>
    </source>
</evidence>
<keyword evidence="5" id="KW-0496">Mitochondrion</keyword>
<dbReference type="GO" id="GO:0032543">
    <property type="term" value="P:mitochondrial translation"/>
    <property type="evidence" value="ECO:0007669"/>
    <property type="project" value="InterPro"/>
</dbReference>
<keyword evidence="3" id="KW-0809">Transit peptide</keyword>
<dbReference type="GO" id="GO:0005762">
    <property type="term" value="C:mitochondrial large ribosomal subunit"/>
    <property type="evidence" value="ECO:0007669"/>
    <property type="project" value="InterPro"/>
</dbReference>
<protein>
    <recommendedName>
        <fullName evidence="7">Large ribosomal subunit protein mL52</fullName>
    </recommendedName>
    <alternativeName>
        <fullName evidence="8">39S ribosomal protein L52, mitochondrial</fullName>
    </alternativeName>
</protein>
<comment type="subcellular location">
    <subcellularLocation>
        <location evidence="1">Mitochondrion</location>
    </subcellularLocation>
</comment>
<evidence type="ECO:0000256" key="2">
    <source>
        <dbReference type="ARBA" id="ARBA00007232"/>
    </source>
</evidence>
<name>A0AAV7DGR4_ENGPU</name>
<dbReference type="AlphaFoldDB" id="A0AAV7DGR4"/>
<comment type="caution">
    <text evidence="9">The sequence shown here is derived from an EMBL/GenBank/DDBJ whole genome shotgun (WGS) entry which is preliminary data.</text>
</comment>
<dbReference type="InterPro" id="IPR034596">
    <property type="entry name" value="Ribosomal_mL52"/>
</dbReference>
<sequence>MAAPTIVTRLQAGLCHSFLWKRSLHSTTLLCAGQEWRIKHGFARSGSEYGPLTDLPDWSFADGRPAPQWKGQIRRKEENKEFAVSDFSVYRVVNRLLLSKPLFNLT</sequence>
<evidence type="ECO:0000256" key="8">
    <source>
        <dbReference type="ARBA" id="ARBA00035425"/>
    </source>
</evidence>
<dbReference type="EMBL" id="WNYA01000001">
    <property type="protein sequence ID" value="KAG8596175.1"/>
    <property type="molecule type" value="Genomic_DNA"/>
</dbReference>
<dbReference type="PANTHER" id="PTHR34090:SF1">
    <property type="entry name" value="LARGE RIBOSOMAL SUBUNIT PROTEIN ML52"/>
    <property type="match status" value="1"/>
</dbReference>
<gene>
    <name evidence="9" type="ORF">GDO81_001762</name>
</gene>
<keyword evidence="6" id="KW-0687">Ribonucleoprotein</keyword>
<evidence type="ECO:0000256" key="6">
    <source>
        <dbReference type="ARBA" id="ARBA00023274"/>
    </source>
</evidence>
<evidence type="ECO:0000313" key="9">
    <source>
        <dbReference type="EMBL" id="KAG8596175.1"/>
    </source>
</evidence>
<evidence type="ECO:0000256" key="5">
    <source>
        <dbReference type="ARBA" id="ARBA00023128"/>
    </source>
</evidence>
<reference evidence="9" key="1">
    <citation type="thesis" date="2020" institute="ProQuest LLC" country="789 East Eisenhower Parkway, Ann Arbor, MI, USA">
        <title>Comparative Genomics and Chromosome Evolution.</title>
        <authorList>
            <person name="Mudd A.B."/>
        </authorList>
    </citation>
    <scope>NUCLEOTIDE SEQUENCE</scope>
    <source>
        <strain evidence="9">237g6f4</strain>
        <tissue evidence="9">Blood</tissue>
    </source>
</reference>
<proteinExistence type="inferred from homology"/>
<dbReference type="PANTHER" id="PTHR34090">
    <property type="entry name" value="39S RIBOSOMAL PROTEIN L52, MITOCHONDRIAL"/>
    <property type="match status" value="1"/>
</dbReference>
<evidence type="ECO:0000256" key="4">
    <source>
        <dbReference type="ARBA" id="ARBA00022980"/>
    </source>
</evidence>